<dbReference type="EMBL" id="BMDU01000010">
    <property type="protein sequence ID" value="GGA02928.1"/>
    <property type="molecule type" value="Genomic_DNA"/>
</dbReference>
<proteinExistence type="predicted"/>
<keyword evidence="3" id="KW-1185">Reference proteome</keyword>
<evidence type="ECO:0000313" key="3">
    <source>
        <dbReference type="Proteomes" id="UP000628109"/>
    </source>
</evidence>
<accession>A0ABQ1F7Z1</accession>
<dbReference type="PANTHER" id="PTHR12126">
    <property type="entry name" value="NADH-UBIQUINONE OXIDOREDUCTASE 39 KDA SUBUNIT-RELATED"/>
    <property type="match status" value="1"/>
</dbReference>
<gene>
    <name evidence="2" type="ORF">GCM10019071_36960</name>
</gene>
<organism evidence="2 3">
    <name type="scientific">Sphingobium fuliginis (strain ATCC 27551)</name>
    <dbReference type="NCBI Taxonomy" id="336203"/>
    <lineage>
        <taxon>Bacteria</taxon>
        <taxon>Pseudomonadati</taxon>
        <taxon>Pseudomonadota</taxon>
        <taxon>Alphaproteobacteria</taxon>
        <taxon>Sphingomonadales</taxon>
        <taxon>Sphingomonadaceae</taxon>
        <taxon>Sphingobium</taxon>
    </lineage>
</organism>
<comment type="caution">
    <text evidence="2">The sequence shown here is derived from an EMBL/GenBank/DDBJ whole genome shotgun (WGS) entry which is preliminary data.</text>
</comment>
<dbReference type="Gene3D" id="3.40.50.720">
    <property type="entry name" value="NAD(P)-binding Rossmann-like Domain"/>
    <property type="match status" value="1"/>
</dbReference>
<dbReference type="CDD" id="cd05271">
    <property type="entry name" value="NDUFA9_like_SDR_a"/>
    <property type="match status" value="1"/>
</dbReference>
<dbReference type="Pfam" id="PF01370">
    <property type="entry name" value="Epimerase"/>
    <property type="match status" value="1"/>
</dbReference>
<dbReference type="InterPro" id="IPR001509">
    <property type="entry name" value="Epimerase_deHydtase"/>
</dbReference>
<evidence type="ECO:0000313" key="2">
    <source>
        <dbReference type="EMBL" id="GGA02928.1"/>
    </source>
</evidence>
<dbReference type="InterPro" id="IPR036291">
    <property type="entry name" value="NAD(P)-bd_dom_sf"/>
</dbReference>
<dbReference type="Proteomes" id="UP000628109">
    <property type="component" value="Unassembled WGS sequence"/>
</dbReference>
<sequence>MRGVIPFEQTGMGRVMKDSLVTVFGGGGFVGRQVAQALMARGARVRVAQRDLSTAVRVKPLGALGQTQFVAADIRKPESVARAIAGSDIVINLVGVLSGDFQGSHHDGAANVARAAAEAGVQALVHISAIGADAQSPSAYGRSKAEGEAAVKAAFPNATILRPSIIFGPEDRFLNRFAEIVRIAPVVPVIAADTRFQPVYVADVAQAVANAAENPGEHGGKTYELGGPQTYTMRELNAWIARTIGRDRSLCAVPASVASLIAMLPGGPITRDQLSMLAKDNVVAPGADGLAELGVAPTPMPAVAEKWLVRYRKHGRFAGRVQA</sequence>
<feature type="domain" description="NAD-dependent epimerase/dehydratase" evidence="1">
    <location>
        <begin position="21"/>
        <end position="226"/>
    </location>
</feature>
<protein>
    <submittedName>
        <fullName evidence="2">3-beta-hydroxy-Delta(5)-steroid dehydrogenase</fullName>
    </submittedName>
</protein>
<dbReference type="SUPFAM" id="SSF51735">
    <property type="entry name" value="NAD(P)-binding Rossmann-fold domains"/>
    <property type="match status" value="1"/>
</dbReference>
<dbReference type="InterPro" id="IPR051207">
    <property type="entry name" value="ComplexI_NDUFA9_subunit"/>
</dbReference>
<reference evidence="3" key="1">
    <citation type="journal article" date="2019" name="Int. J. Syst. Evol. Microbiol.">
        <title>The Global Catalogue of Microorganisms (GCM) 10K type strain sequencing project: providing services to taxonomists for standard genome sequencing and annotation.</title>
        <authorList>
            <consortium name="The Broad Institute Genomics Platform"/>
            <consortium name="The Broad Institute Genome Sequencing Center for Infectious Disease"/>
            <person name="Wu L."/>
            <person name="Ma J."/>
        </authorList>
    </citation>
    <scope>NUCLEOTIDE SEQUENCE [LARGE SCALE GENOMIC DNA]</scope>
    <source>
        <strain evidence="3">CCM 7327</strain>
    </source>
</reference>
<evidence type="ECO:0000259" key="1">
    <source>
        <dbReference type="Pfam" id="PF01370"/>
    </source>
</evidence>
<name>A0ABQ1F7Z1_SPHSA</name>
<dbReference type="PANTHER" id="PTHR12126:SF11">
    <property type="entry name" value="NADH DEHYDROGENASE [UBIQUINONE] 1 ALPHA SUBCOMPLEX SUBUNIT 9, MITOCHONDRIAL"/>
    <property type="match status" value="1"/>
</dbReference>